<dbReference type="NCBIfam" id="TIGR00722">
    <property type="entry name" value="ttdA_fumA_fumB"/>
    <property type="match status" value="1"/>
</dbReference>
<evidence type="ECO:0000256" key="5">
    <source>
        <dbReference type="ARBA" id="ARBA00022485"/>
    </source>
</evidence>
<comment type="subunit">
    <text evidence="4 10">Homodimer.</text>
</comment>
<dbReference type="InterPro" id="IPR004646">
    <property type="entry name" value="Fe-S_hydro-lyase_TtdA-typ_cat"/>
</dbReference>
<comment type="caution">
    <text evidence="13">The sequence shown here is derived from an EMBL/GenBank/DDBJ whole genome shotgun (WGS) entry which is preliminary data.</text>
</comment>
<name>A0A0J6S877_9HYPH</name>
<reference evidence="13 14" key="1">
    <citation type="submission" date="2015-03" db="EMBL/GenBank/DDBJ databases">
        <title>Genome sequencing of Methylobacterium aquaticum DSM16371 type strain.</title>
        <authorList>
            <person name="Chaudhry V."/>
            <person name="Patil P.B."/>
        </authorList>
    </citation>
    <scope>NUCLEOTIDE SEQUENCE [LARGE SCALE GENOMIC DNA]</scope>
    <source>
        <strain evidence="13 14">DSM 16371</strain>
    </source>
</reference>
<dbReference type="NCBIfam" id="TIGR00723">
    <property type="entry name" value="ttdB_fumA_fumB"/>
    <property type="match status" value="1"/>
</dbReference>
<keyword evidence="5 10" id="KW-0004">4Fe-4S</keyword>
<evidence type="ECO:0000256" key="10">
    <source>
        <dbReference type="PIRNR" id="PIRNR001394"/>
    </source>
</evidence>
<keyword evidence="9 10" id="KW-0456">Lyase</keyword>
<comment type="function">
    <text evidence="10">Catalyzes the reversible hydration of fumarate to (S)-malate.</text>
</comment>
<keyword evidence="7 10" id="KW-0408">Iron</keyword>
<dbReference type="AlphaFoldDB" id="A0A0J6S877"/>
<dbReference type="Proteomes" id="UP000035929">
    <property type="component" value="Unassembled WGS sequence"/>
</dbReference>
<comment type="cofactor">
    <cofactor evidence="2 10">
        <name>[4Fe-4S] cluster</name>
        <dbReference type="ChEBI" id="CHEBI:49883"/>
    </cofactor>
</comment>
<dbReference type="Gene3D" id="3.20.130.10">
    <property type="entry name" value="Fe-S hydro-lyase, tartrate dehydratase beta-type, catalytic domain"/>
    <property type="match status" value="1"/>
</dbReference>
<comment type="catalytic activity">
    <reaction evidence="1 10">
        <text>(S)-malate = fumarate + H2O</text>
        <dbReference type="Rhea" id="RHEA:12460"/>
        <dbReference type="ChEBI" id="CHEBI:15377"/>
        <dbReference type="ChEBI" id="CHEBI:15589"/>
        <dbReference type="ChEBI" id="CHEBI:29806"/>
        <dbReference type="EC" id="4.2.1.2"/>
    </reaction>
</comment>
<dbReference type="GO" id="GO:0006091">
    <property type="term" value="P:generation of precursor metabolites and energy"/>
    <property type="evidence" value="ECO:0007669"/>
    <property type="project" value="InterPro"/>
</dbReference>
<keyword evidence="6 10" id="KW-0479">Metal-binding</keyword>
<evidence type="ECO:0000256" key="1">
    <source>
        <dbReference type="ARBA" id="ARBA00000929"/>
    </source>
</evidence>
<evidence type="ECO:0000313" key="13">
    <source>
        <dbReference type="EMBL" id="KMO29573.1"/>
    </source>
</evidence>
<dbReference type="InterPro" id="IPR036660">
    <property type="entry name" value="Fe-S_hydroAse_TtdB_cat_sf"/>
</dbReference>
<dbReference type="GO" id="GO:0051539">
    <property type="term" value="F:4 iron, 4 sulfur cluster binding"/>
    <property type="evidence" value="ECO:0007669"/>
    <property type="project" value="UniProtKB-UniRule"/>
</dbReference>
<proteinExistence type="inferred from homology"/>
<dbReference type="GO" id="GO:0046872">
    <property type="term" value="F:metal ion binding"/>
    <property type="evidence" value="ECO:0007669"/>
    <property type="project" value="UniProtKB-UniRule"/>
</dbReference>
<keyword evidence="8 10" id="KW-0411">Iron-sulfur</keyword>
<dbReference type="Pfam" id="PF05681">
    <property type="entry name" value="Fumerase"/>
    <property type="match status" value="1"/>
</dbReference>
<dbReference type="EMBL" id="LABX01000201">
    <property type="protein sequence ID" value="KMO29573.1"/>
    <property type="molecule type" value="Genomic_DNA"/>
</dbReference>
<organism evidence="13 14">
    <name type="scientific">Methylobacterium aquaticum</name>
    <dbReference type="NCBI Taxonomy" id="270351"/>
    <lineage>
        <taxon>Bacteria</taxon>
        <taxon>Pseudomonadati</taxon>
        <taxon>Pseudomonadota</taxon>
        <taxon>Alphaproteobacteria</taxon>
        <taxon>Hyphomicrobiales</taxon>
        <taxon>Methylobacteriaceae</taxon>
        <taxon>Methylobacterium</taxon>
    </lineage>
</organism>
<dbReference type="PATRIC" id="fig|270351.6.peg.2872"/>
<dbReference type="PANTHER" id="PTHR43351">
    <property type="entry name" value="L(+)-TARTRATE DEHYDRATASE SUBUNIT BETA"/>
    <property type="match status" value="1"/>
</dbReference>
<dbReference type="RefSeq" id="WP_048466360.1">
    <property type="nucleotide sequence ID" value="NZ_JBNTQU010000015.1"/>
</dbReference>
<dbReference type="SUPFAM" id="SSF117457">
    <property type="entry name" value="FumA C-terminal domain-like"/>
    <property type="match status" value="1"/>
</dbReference>
<protein>
    <recommendedName>
        <fullName evidence="10">Fumarate hydratase class I</fullName>
        <ecNumber evidence="10">4.2.1.2</ecNumber>
    </recommendedName>
</protein>
<evidence type="ECO:0000256" key="9">
    <source>
        <dbReference type="ARBA" id="ARBA00023239"/>
    </source>
</evidence>
<evidence type="ECO:0000259" key="11">
    <source>
        <dbReference type="Pfam" id="PF05681"/>
    </source>
</evidence>
<dbReference type="EC" id="4.2.1.2" evidence="10"/>
<dbReference type="PIRSF" id="PIRSF001394">
    <property type="entry name" value="Fe_dep_fumar_hy"/>
    <property type="match status" value="1"/>
</dbReference>
<dbReference type="InterPro" id="IPR004647">
    <property type="entry name" value="Fe-S_hydro-lyase_TtdB-typ_cat"/>
</dbReference>
<dbReference type="PANTHER" id="PTHR43351:SF2">
    <property type="entry name" value="L(+)-TARTRATE DEHYDRATASE SUBUNIT BETA-RELATED"/>
    <property type="match status" value="1"/>
</dbReference>
<evidence type="ECO:0000256" key="2">
    <source>
        <dbReference type="ARBA" id="ARBA00001966"/>
    </source>
</evidence>
<feature type="domain" description="Fe-S hydro-lyase tartrate dehydratase alpha-type catalytic" evidence="11">
    <location>
        <begin position="12"/>
        <end position="284"/>
    </location>
</feature>
<sequence length="503" mass="53676">MAIIREDDLVASIADALQFISYYHPADYIENLADAWRREESPAAKDAMAQILVNSRMAAFGRRPICQDTGTAQVFMKVGLGAQIVSNRSLQEIVDEGVRRAWREERNPLRASVVSEPLFGRRNTGDNAPAMLHVEMVAGDHVEVHVAAKGGGSENKAKFVALNPSDSVADWVVRTVETLGAGWCPPGMLGIGVGGSPEKAMTLAKLSLLDPIDLPQIRARGPSSQEEELRLEIFERVNALGIGAQGLGGLTTVLDVKLKTFPVHAASLPVGLIPQCAADRHAHFTLDGSGPAVFTPPSLDLWPQDISLATAAGRRVDLDRLTREEVATWRAGETLLLSGRLLTGRDAAHLRLTRMLEAGEPLPVDLRDRAIYYVGPVDAVGAEAVGPAGPTTATRMDKFLEPILSQTGLLVMVGKAERGPAAVETIARHGAASLIAVGGAAYLVSKAIKSARVLAFADLGMEAIHEFIVEDMPVTVAVDAAGTSVHRDGPARWRRPVRAMAPA</sequence>
<feature type="domain" description="Fe-S hydro-lyase tartrate dehydratase beta-type catalytic" evidence="12">
    <location>
        <begin position="288"/>
        <end position="488"/>
    </location>
</feature>
<gene>
    <name evidence="13" type="ORF">VP06_24315</name>
</gene>
<accession>A0A0J6S877</accession>
<dbReference type="GO" id="GO:0004333">
    <property type="term" value="F:fumarate hydratase activity"/>
    <property type="evidence" value="ECO:0007669"/>
    <property type="project" value="UniProtKB-UniRule"/>
</dbReference>
<evidence type="ECO:0000256" key="7">
    <source>
        <dbReference type="ARBA" id="ARBA00023004"/>
    </source>
</evidence>
<evidence type="ECO:0000259" key="12">
    <source>
        <dbReference type="Pfam" id="PF05683"/>
    </source>
</evidence>
<dbReference type="OrthoDB" id="9798978at2"/>
<dbReference type="InterPro" id="IPR011167">
    <property type="entry name" value="Fe_dep_fumarate_hydratase"/>
</dbReference>
<evidence type="ECO:0000256" key="3">
    <source>
        <dbReference type="ARBA" id="ARBA00008876"/>
    </source>
</evidence>
<dbReference type="Pfam" id="PF05683">
    <property type="entry name" value="Fumerase_C"/>
    <property type="match status" value="1"/>
</dbReference>
<evidence type="ECO:0000256" key="4">
    <source>
        <dbReference type="ARBA" id="ARBA00011738"/>
    </source>
</evidence>
<evidence type="ECO:0000313" key="14">
    <source>
        <dbReference type="Proteomes" id="UP000035929"/>
    </source>
</evidence>
<evidence type="ECO:0000256" key="8">
    <source>
        <dbReference type="ARBA" id="ARBA00023014"/>
    </source>
</evidence>
<comment type="similarity">
    <text evidence="3 10">Belongs to the class-I fumarase family.</text>
</comment>
<evidence type="ECO:0000256" key="6">
    <source>
        <dbReference type="ARBA" id="ARBA00022723"/>
    </source>
</evidence>